<evidence type="ECO:0000256" key="1">
    <source>
        <dbReference type="ARBA" id="ARBA00022441"/>
    </source>
</evidence>
<evidence type="ECO:0000256" key="2">
    <source>
        <dbReference type="ARBA" id="ARBA00022737"/>
    </source>
</evidence>
<protein>
    <submittedName>
        <fullName evidence="4">Kelch repeat-containing protein</fullName>
    </submittedName>
</protein>
<proteinExistence type="predicted"/>
<keyword evidence="2" id="KW-0677">Repeat</keyword>
<evidence type="ECO:0000259" key="3">
    <source>
        <dbReference type="Pfam" id="PF25852"/>
    </source>
</evidence>
<evidence type="ECO:0000313" key="5">
    <source>
        <dbReference type="Proteomes" id="UP001597459"/>
    </source>
</evidence>
<keyword evidence="1" id="KW-0880">Kelch repeat</keyword>
<dbReference type="EMBL" id="JBHULX010000039">
    <property type="protein sequence ID" value="MFD2592582.1"/>
    <property type="molecule type" value="Genomic_DNA"/>
</dbReference>
<dbReference type="PROSITE" id="PS51257">
    <property type="entry name" value="PROKAR_LIPOPROTEIN"/>
    <property type="match status" value="1"/>
</dbReference>
<organism evidence="4 5">
    <name type="scientific">Aquimarina hainanensis</name>
    <dbReference type="NCBI Taxonomy" id="1578017"/>
    <lineage>
        <taxon>Bacteria</taxon>
        <taxon>Pseudomonadati</taxon>
        <taxon>Bacteroidota</taxon>
        <taxon>Flavobacteriia</taxon>
        <taxon>Flavobacteriales</taxon>
        <taxon>Flavobacteriaceae</taxon>
        <taxon>Aquimarina</taxon>
    </lineage>
</organism>
<dbReference type="PANTHER" id="PTHR24412:SF489">
    <property type="entry name" value="RING FINGER DOMAIN AND KELCH REPEAT-CONTAINING PROTEIN DDB_G0271372"/>
    <property type="match status" value="1"/>
</dbReference>
<gene>
    <name evidence="4" type="ORF">ACFSTE_17225</name>
</gene>
<comment type="caution">
    <text evidence="4">The sequence shown here is derived from an EMBL/GenBank/DDBJ whole genome shotgun (WGS) entry which is preliminary data.</text>
</comment>
<dbReference type="InterPro" id="IPR015915">
    <property type="entry name" value="Kelch-typ_b-propeller"/>
</dbReference>
<evidence type="ECO:0000313" key="4">
    <source>
        <dbReference type="EMBL" id="MFD2592582.1"/>
    </source>
</evidence>
<dbReference type="SUPFAM" id="SSF50965">
    <property type="entry name" value="Galactose oxidase, central domain"/>
    <property type="match status" value="1"/>
</dbReference>
<dbReference type="Gene3D" id="2.120.10.80">
    <property type="entry name" value="Kelch-type beta propeller"/>
    <property type="match status" value="2"/>
</dbReference>
<feature type="domain" description="DUF6242" evidence="3">
    <location>
        <begin position="164"/>
        <end position="280"/>
    </location>
</feature>
<dbReference type="PANTHER" id="PTHR24412">
    <property type="entry name" value="KELCH PROTEIN"/>
    <property type="match status" value="1"/>
</dbReference>
<dbReference type="InterPro" id="IPR058667">
    <property type="entry name" value="DUF6242_C"/>
</dbReference>
<dbReference type="Pfam" id="PF25852">
    <property type="entry name" value="DUF6242_C"/>
    <property type="match status" value="1"/>
</dbReference>
<sequence length="340" mass="37686">MHTIKPLFILALTIHFFIACTNDDDRDKTNKTVDISLTITKETQQDQIGDFAENTMVIFDDKVWSVGGVSSYAAGHLTPMIWNSNDGVTWSSVISNDAFKRRKSTLTVFNNELFLIGGSNESGALYNTILKTSDGITWSEVDTAGSSTEFTIGYKHRSFVFNDMLYIVTTLHHDGTDVVAVFNSPNGANWSTVTLNAFPYREDCDIVLFHNKLYAIGGVTTGPTFYNSIYESTDGISWSEVNTSSSVFSGRWNHTATVYNNKVWLIGGQNTTSIALTDIWYSNDMINWNLYDGFTADALGLSHHAALNYKDAIWLFGGYLETVPGGTTAVTGQIIRIKED</sequence>
<name>A0ABW5NAE2_9FLAO</name>
<keyword evidence="5" id="KW-1185">Reference proteome</keyword>
<dbReference type="InterPro" id="IPR011043">
    <property type="entry name" value="Gal_Oxase/kelch_b-propeller"/>
</dbReference>
<reference evidence="5" key="1">
    <citation type="journal article" date="2019" name="Int. J. Syst. Evol. Microbiol.">
        <title>The Global Catalogue of Microorganisms (GCM) 10K type strain sequencing project: providing services to taxonomists for standard genome sequencing and annotation.</title>
        <authorList>
            <consortium name="The Broad Institute Genomics Platform"/>
            <consortium name="The Broad Institute Genome Sequencing Center for Infectious Disease"/>
            <person name="Wu L."/>
            <person name="Ma J."/>
        </authorList>
    </citation>
    <scope>NUCLEOTIDE SEQUENCE [LARGE SCALE GENOMIC DNA]</scope>
    <source>
        <strain evidence="5">KCTC 42423</strain>
    </source>
</reference>
<dbReference type="Proteomes" id="UP001597459">
    <property type="component" value="Unassembled WGS sequence"/>
</dbReference>
<dbReference type="RefSeq" id="WP_378254630.1">
    <property type="nucleotide sequence ID" value="NZ_JBHSJV010000001.1"/>
</dbReference>
<accession>A0ABW5NAE2</accession>